<dbReference type="PANTHER" id="PTHR48081:SF13">
    <property type="entry name" value="ALPHA_BETA HYDROLASE"/>
    <property type="match status" value="1"/>
</dbReference>
<dbReference type="RefSeq" id="WP_306101059.1">
    <property type="nucleotide sequence ID" value="NZ_CP162601.1"/>
</dbReference>
<gene>
    <name evidence="4" type="ORF">AB0763_02925</name>
</gene>
<feature type="signal peptide" evidence="2">
    <location>
        <begin position="1"/>
        <end position="17"/>
    </location>
</feature>
<dbReference type="KEGG" id="vih:AB0763_02925"/>
<organism evidence="4">
    <name type="scientific">Vibrio sp. HB236076</name>
    <dbReference type="NCBI Taxonomy" id="3232307"/>
    <lineage>
        <taxon>Bacteria</taxon>
        <taxon>Pseudomonadati</taxon>
        <taxon>Pseudomonadota</taxon>
        <taxon>Gammaproteobacteria</taxon>
        <taxon>Vibrionales</taxon>
        <taxon>Vibrionaceae</taxon>
        <taxon>Vibrio</taxon>
    </lineage>
</organism>
<dbReference type="AlphaFoldDB" id="A0AB39HCF2"/>
<evidence type="ECO:0000256" key="2">
    <source>
        <dbReference type="SAM" id="SignalP"/>
    </source>
</evidence>
<reference evidence="4" key="1">
    <citation type="submission" date="2024-07" db="EMBL/GenBank/DDBJ databases">
        <title>Genome Analysis of a Potential Novel Vibrio Species Secreting pH- and Thermo-stable Alginate Lyase and its Application in Producing Alginate Oligosaccharides.</title>
        <authorList>
            <person name="Huang H."/>
            <person name="Bao K."/>
        </authorList>
    </citation>
    <scope>NUCLEOTIDE SEQUENCE</scope>
    <source>
        <strain evidence="4">HB236076</strain>
    </source>
</reference>
<sequence length="295" mass="32092">MKFITALFTLLFSFNTAATLPPHVLHQDIAIDHPQGAPLSLDLYIPSKKPLAAARPLLIWIHGGAWKRGSKDQLPTKNPLLLKRVLDQGYALAAVNYRLSGEAVFPAPVIDINAALNHLQTLSSQYHLASQDIIVMGRSAGGHLASLIGALNRDKSVTFYGQANYNVLAVVSFFGPTDLLALGKKGNKIVSERSSVARFLGTLPTDNPELARQASPVHYISKQSPPYLLMHGDQDKRVPLAQSERLKAKLDQAGVDNTLLIEYGVGHSAAIFDSPAYVDQVIAFVQRYLPLSVTK</sequence>
<dbReference type="Pfam" id="PF20434">
    <property type="entry name" value="BD-FAE"/>
    <property type="match status" value="1"/>
</dbReference>
<dbReference type="PANTHER" id="PTHR48081">
    <property type="entry name" value="AB HYDROLASE SUPERFAMILY PROTEIN C4A8.06C"/>
    <property type="match status" value="1"/>
</dbReference>
<dbReference type="Gene3D" id="3.40.50.1820">
    <property type="entry name" value="alpha/beta hydrolase"/>
    <property type="match status" value="1"/>
</dbReference>
<dbReference type="InterPro" id="IPR049492">
    <property type="entry name" value="BD-FAE-like_dom"/>
</dbReference>
<keyword evidence="2" id="KW-0732">Signal</keyword>
<evidence type="ECO:0000256" key="1">
    <source>
        <dbReference type="ARBA" id="ARBA00022801"/>
    </source>
</evidence>
<feature type="domain" description="BD-FAE-like" evidence="3">
    <location>
        <begin position="41"/>
        <end position="250"/>
    </location>
</feature>
<name>A0AB39HCF2_9VIBR</name>
<evidence type="ECO:0000313" key="4">
    <source>
        <dbReference type="EMBL" id="XDK25617.1"/>
    </source>
</evidence>
<dbReference type="EMBL" id="CP162601">
    <property type="protein sequence ID" value="XDK25617.1"/>
    <property type="molecule type" value="Genomic_DNA"/>
</dbReference>
<protein>
    <submittedName>
        <fullName evidence="4">Alpha/beta hydrolase fold domain-containing protein</fullName>
    </submittedName>
</protein>
<proteinExistence type="predicted"/>
<dbReference type="InterPro" id="IPR029058">
    <property type="entry name" value="AB_hydrolase_fold"/>
</dbReference>
<accession>A0AB39HCF2</accession>
<keyword evidence="1 4" id="KW-0378">Hydrolase</keyword>
<dbReference type="InterPro" id="IPR050300">
    <property type="entry name" value="GDXG_lipolytic_enzyme"/>
</dbReference>
<dbReference type="GO" id="GO:0016787">
    <property type="term" value="F:hydrolase activity"/>
    <property type="evidence" value="ECO:0007669"/>
    <property type="project" value="UniProtKB-KW"/>
</dbReference>
<evidence type="ECO:0000259" key="3">
    <source>
        <dbReference type="Pfam" id="PF20434"/>
    </source>
</evidence>
<feature type="chain" id="PRO_5044282625" evidence="2">
    <location>
        <begin position="18"/>
        <end position="295"/>
    </location>
</feature>
<dbReference type="SUPFAM" id="SSF53474">
    <property type="entry name" value="alpha/beta-Hydrolases"/>
    <property type="match status" value="1"/>
</dbReference>